<keyword evidence="2" id="KW-1185">Reference proteome</keyword>
<feature type="compositionally biased region" description="Basic and acidic residues" evidence="1">
    <location>
        <begin position="439"/>
        <end position="449"/>
    </location>
</feature>
<sequence>MSIQEFSAMRIQMIDEFVVKPMEILSRYVYEKASSEMGKELSKAKSEAFNEILKNRGELARVMAERDPSIEKAIELYREEVLRLCNNVMEVIKKMLTEIDGEIKERKTEQEAAIPDLWRMEKTYGQKAADARLCSIDKNITKSLERMTRKMFKKAPIDSAKLFSDMKIQTLNEILIKRAEATRAVDKGLEEGVYCNAVSWYSAETTVLLDKLMNVGTEMLAGFKEERRKDDRNLDEIIRQQMEPYKQKKRAEIERVDKILKEDPNADVEKELVDLQERLFKINKKAWKAVKGVVKQNDLVEKEAEKKVTVEEEAEKKEKVTVEKEEEKKEKVTVEEEAEKKEKVPSTDELKNMMTVMKEDLLQEFNKKLESAHEEHKKEIEEVQKDYCRLEAEKNEEMKRLTVVVESLNKKLEAMTMEMAEKQKKTEFELKGVKRELKEATEELEKMQEDSEDSSFDQLDDHYE</sequence>
<accession>A0A1I7UHC7</accession>
<evidence type="ECO:0000313" key="3">
    <source>
        <dbReference type="WBParaSite" id="Csp11.Scaffold629.g9337.t1"/>
    </source>
</evidence>
<feature type="region of interest" description="Disordered" evidence="1">
    <location>
        <begin position="439"/>
        <end position="464"/>
    </location>
</feature>
<proteinExistence type="predicted"/>
<organism evidence="2 3">
    <name type="scientific">Caenorhabditis tropicalis</name>
    <dbReference type="NCBI Taxonomy" id="1561998"/>
    <lineage>
        <taxon>Eukaryota</taxon>
        <taxon>Metazoa</taxon>
        <taxon>Ecdysozoa</taxon>
        <taxon>Nematoda</taxon>
        <taxon>Chromadorea</taxon>
        <taxon>Rhabditida</taxon>
        <taxon>Rhabditina</taxon>
        <taxon>Rhabditomorpha</taxon>
        <taxon>Rhabditoidea</taxon>
        <taxon>Rhabditidae</taxon>
        <taxon>Peloderinae</taxon>
        <taxon>Caenorhabditis</taxon>
    </lineage>
</organism>
<evidence type="ECO:0000256" key="1">
    <source>
        <dbReference type="SAM" id="MobiDB-lite"/>
    </source>
</evidence>
<dbReference type="WBParaSite" id="Csp11.Scaffold629.g9337.t1">
    <property type="protein sequence ID" value="Csp11.Scaffold629.g9337.t1"/>
    <property type="gene ID" value="Csp11.Scaffold629.g9337"/>
</dbReference>
<name>A0A1I7UHC7_9PELO</name>
<feature type="region of interest" description="Disordered" evidence="1">
    <location>
        <begin position="318"/>
        <end position="346"/>
    </location>
</feature>
<dbReference type="STRING" id="1561998.A0A1I7UHC7"/>
<dbReference type="Proteomes" id="UP000095282">
    <property type="component" value="Unplaced"/>
</dbReference>
<reference evidence="3" key="1">
    <citation type="submission" date="2016-11" db="UniProtKB">
        <authorList>
            <consortium name="WormBaseParasite"/>
        </authorList>
    </citation>
    <scope>IDENTIFICATION</scope>
</reference>
<evidence type="ECO:0000313" key="2">
    <source>
        <dbReference type="Proteomes" id="UP000095282"/>
    </source>
</evidence>
<dbReference type="AlphaFoldDB" id="A0A1I7UHC7"/>
<protein>
    <submittedName>
        <fullName evidence="3">DUF1351 domain-containing protein</fullName>
    </submittedName>
</protein>